<evidence type="ECO:0008006" key="5">
    <source>
        <dbReference type="Google" id="ProtNLM"/>
    </source>
</evidence>
<organism evidence="3 4">
    <name type="scientific">Tigriopus californicus</name>
    <name type="common">Marine copepod</name>
    <dbReference type="NCBI Taxonomy" id="6832"/>
    <lineage>
        <taxon>Eukaryota</taxon>
        <taxon>Metazoa</taxon>
        <taxon>Ecdysozoa</taxon>
        <taxon>Arthropoda</taxon>
        <taxon>Crustacea</taxon>
        <taxon>Multicrustacea</taxon>
        <taxon>Hexanauplia</taxon>
        <taxon>Copepoda</taxon>
        <taxon>Harpacticoida</taxon>
        <taxon>Harpacticidae</taxon>
        <taxon>Tigriopus</taxon>
    </lineage>
</organism>
<sequence>MASKDKVRVIALLAIMFCQIAISQPFQWPKDRVTINRSSEQDQSKKADLKVDLKTESSQQPREIKVIQSDEAQERIAAGRRRPPVIRLAPPRLRRKLPPPQAEEKLFFNGARGRRRPKRPVHGGYGPPRPQYGPPKHRPRPTFKKTRPKFRGRPQPHGHPKPRYPVISYRPRPQYSVPTLPVGYDGPSSYPSPAPIQSDNHDTYGSPPSTTGNNVYPSTVDEDEYGSPKGQPQNDEYGSPLADAQDGYGSPQAPKQEAGTFSGYGGEFNPPSFSISGGNSLEDYGSPSGPTKTINNGAQSQLYQGYESPQTPTQSGYSSPSTDQEDSYGLPQASPAKDLDGFPVPDFNEYAPSGDPVFDFSNDDSDDVENYSSQPRPSSIDDEEDGDISFGFPEFPTPNFLNFPSEYTPDFHFDLKKVNEPDENENEDESTSPSPLTGQYQPPSSFQPSYEIESQEENFDTYESPNPSGATGPNQYNGPPSPNSFPYGASAQENEVEDTYDNGFEPDFQPSEEFPSEESGEFYTPDSNEEKEPTVTYTKPFSGAQHTQYSPPKATSSSSKPSQPFPTSYVNVEDVNSSPYQPHASQGPPQNGQYTPYEEEDEEEEYPNQPSGGDSVYYKPSSSPQTSLYEQSNQNAPKPSPTPSEVYYKPIEGTENEEPSNSNNFYDNGDEEDQSSDDFEFYSSGNARPSNPSEGPAKDFGKYKKIPSFAPPNDKFLYKTPKRPQSSQPSYSEPFSGQPSTGSPPSPSGNFDAYGSPRAPQRYPQAEDDQDEPEIYTQSFNEEENEAPSQHNSYGSPKAPSVEPNDHNNFKQFSPPSNGGGREKYVRQFNSFPTEAPPTKDRNQFFKSRQPSKPSQLDSYGGPEGPVSEEVDVPFTPSQYPAPSSPSFPTSAIEQEDSYDSPRAPPTYPKFQESTNSDIPNQEVVFKYQPEGPEVPPLYSPEEISEDQFDQQFNPEDLKNFEPYSEQSNEFGENEFSESDFGEDEFNQYSPPRENNDEEPSGAFPPGPSGAIKVIEYDPYSEPDDFPSRFENTERPPKQSSRNRQRYQTSDISSSQGPLRTTKARQRTKLIKDASPTPVYKSRQVSNYRSRQKNPTQSSDTFEIHEARPSPTPNRPLSTRPTYNQQTQSNVNFEPSGSSNDDETLPEQPFQPELDGNTYYKDIPTSAPPSRNPVYQSKYQTLPVDDQSGTRGERIRPEYSDQNQAWPSSLNSENEYFETEDSEFDFPTGPNDEETLYKESKSEPEEIKPSRTPYRPSPETPKSTGASQDVSYPRPNDEETLYKESKSEPEETKPSRTPYRPSPETPKSTGASQDVSYPRGRTTQAPDLPSYPAVPDQYSTFNPSPTDENQSNPKEEEPTRTYKQANPRVGENFSDDDFMPSEIRATPSRRPRRPLRPSRRSDTPKEEDEKESDREDMESDGEDAKELKSIGFGPSTFHFGMETPDIWEMFNSEWGQKVKSDN</sequence>
<comment type="caution">
    <text evidence="3">The sequence shown here is derived from an EMBL/GenBank/DDBJ whole genome shotgun (WGS) entry which is preliminary data.</text>
</comment>
<feature type="compositionally biased region" description="Polar residues" evidence="1">
    <location>
        <begin position="1083"/>
        <end position="1101"/>
    </location>
</feature>
<proteinExistence type="predicted"/>
<dbReference type="EMBL" id="VCGU01000010">
    <property type="protein sequence ID" value="TRY68808.1"/>
    <property type="molecule type" value="Genomic_DNA"/>
</dbReference>
<feature type="compositionally biased region" description="Polar residues" evidence="1">
    <location>
        <begin position="1115"/>
        <end position="1139"/>
    </location>
</feature>
<reference evidence="3 4" key="1">
    <citation type="journal article" date="2018" name="Nat. Ecol. Evol.">
        <title>Genomic signatures of mitonuclear coevolution across populations of Tigriopus californicus.</title>
        <authorList>
            <person name="Barreto F.S."/>
            <person name="Watson E.T."/>
            <person name="Lima T.G."/>
            <person name="Willett C.S."/>
            <person name="Edmands S."/>
            <person name="Li W."/>
            <person name="Burton R.S."/>
        </authorList>
    </citation>
    <scope>NUCLEOTIDE SEQUENCE [LARGE SCALE GENOMIC DNA]</scope>
    <source>
        <strain evidence="3 4">San Diego</strain>
    </source>
</reference>
<feature type="compositionally biased region" description="Acidic residues" evidence="1">
    <location>
        <begin position="668"/>
        <end position="680"/>
    </location>
</feature>
<evidence type="ECO:0000313" key="4">
    <source>
        <dbReference type="Proteomes" id="UP000318571"/>
    </source>
</evidence>
<feature type="compositionally biased region" description="Basic residues" evidence="1">
    <location>
        <begin position="112"/>
        <end position="121"/>
    </location>
</feature>
<feature type="compositionally biased region" description="Basic and acidic residues" evidence="1">
    <location>
        <begin position="1275"/>
        <end position="1294"/>
    </location>
</feature>
<evidence type="ECO:0000256" key="2">
    <source>
        <dbReference type="SAM" id="SignalP"/>
    </source>
</evidence>
<feature type="compositionally biased region" description="Basic and acidic residues" evidence="1">
    <location>
        <begin position="409"/>
        <end position="420"/>
    </location>
</feature>
<dbReference type="Proteomes" id="UP000318571">
    <property type="component" value="Chromosome 1"/>
</dbReference>
<feature type="compositionally biased region" description="Basic and acidic residues" evidence="1">
    <location>
        <begin position="1026"/>
        <end position="1037"/>
    </location>
</feature>
<gene>
    <name evidence="3" type="ORF">TCAL_09623</name>
</gene>
<feature type="region of interest" description="Disordered" evidence="1">
    <location>
        <begin position="35"/>
        <end position="1436"/>
    </location>
</feature>
<feature type="compositionally biased region" description="Polar residues" evidence="1">
    <location>
        <begin position="1038"/>
        <end position="1059"/>
    </location>
</feature>
<feature type="compositionally biased region" description="Basic and acidic residues" evidence="1">
    <location>
        <begin position="35"/>
        <end position="55"/>
    </location>
</feature>
<feature type="compositionally biased region" description="Polar residues" evidence="1">
    <location>
        <begin position="1337"/>
        <end position="1352"/>
    </location>
</feature>
<feature type="compositionally biased region" description="Low complexity" evidence="1">
    <location>
        <begin position="550"/>
        <end position="568"/>
    </location>
</feature>
<feature type="compositionally biased region" description="Polar residues" evidence="1">
    <location>
        <begin position="574"/>
        <end position="594"/>
    </location>
</feature>
<feature type="compositionally biased region" description="Basic residues" evidence="1">
    <location>
        <begin position="135"/>
        <end position="162"/>
    </location>
</feature>
<accession>A0A553NTQ6</accession>
<keyword evidence="2" id="KW-0732">Signal</keyword>
<feature type="compositionally biased region" description="Acidic residues" evidence="1">
    <location>
        <begin position="1215"/>
        <end position="1224"/>
    </location>
</feature>
<feature type="compositionally biased region" description="Polar residues" evidence="1">
    <location>
        <begin position="189"/>
        <end position="198"/>
    </location>
</feature>
<feature type="compositionally biased region" description="Polar residues" evidence="1">
    <location>
        <begin position="1260"/>
        <end position="1270"/>
    </location>
</feature>
<feature type="signal peptide" evidence="2">
    <location>
        <begin position="1"/>
        <end position="23"/>
    </location>
</feature>
<feature type="compositionally biased region" description="Polar residues" evidence="1">
    <location>
        <begin position="206"/>
        <end position="217"/>
    </location>
</feature>
<feature type="compositionally biased region" description="Polar residues" evidence="1">
    <location>
        <begin position="845"/>
        <end position="858"/>
    </location>
</feature>
<feature type="compositionally biased region" description="Polar residues" evidence="1">
    <location>
        <begin position="723"/>
        <end position="733"/>
    </location>
</feature>
<feature type="compositionally biased region" description="Acidic residues" evidence="1">
    <location>
        <begin position="972"/>
        <end position="986"/>
    </location>
</feature>
<feature type="compositionally biased region" description="Polar residues" evidence="1">
    <location>
        <begin position="436"/>
        <end position="448"/>
    </location>
</feature>
<evidence type="ECO:0000313" key="3">
    <source>
        <dbReference type="EMBL" id="TRY68808.1"/>
    </source>
</evidence>
<feature type="compositionally biased region" description="Acidic residues" evidence="1">
    <location>
        <begin position="597"/>
        <end position="606"/>
    </location>
</feature>
<dbReference type="OMA" id="IANGPIN"/>
<feature type="compositionally biased region" description="Polar residues" evidence="1">
    <location>
        <begin position="535"/>
        <end position="549"/>
    </location>
</feature>
<evidence type="ECO:0000256" key="1">
    <source>
        <dbReference type="SAM" id="MobiDB-lite"/>
    </source>
</evidence>
<feature type="compositionally biased region" description="Polar residues" evidence="1">
    <location>
        <begin position="461"/>
        <end position="478"/>
    </location>
</feature>
<feature type="compositionally biased region" description="Low complexity" evidence="1">
    <location>
        <begin position="881"/>
        <end position="892"/>
    </location>
</feature>
<feature type="chain" id="PRO_5022054004" description="Adhesive plaque matrix protein-like" evidence="2">
    <location>
        <begin position="24"/>
        <end position="1462"/>
    </location>
</feature>
<feature type="compositionally biased region" description="Acidic residues" evidence="1">
    <location>
        <begin position="421"/>
        <end position="430"/>
    </location>
</feature>
<feature type="compositionally biased region" description="Basic residues" evidence="1">
    <location>
        <begin position="1387"/>
        <end position="1398"/>
    </location>
</feature>
<feature type="compositionally biased region" description="Polar residues" evidence="1">
    <location>
        <begin position="1200"/>
        <end position="1214"/>
    </location>
</feature>
<feature type="compositionally biased region" description="Polar residues" evidence="1">
    <location>
        <begin position="1305"/>
        <end position="1325"/>
    </location>
</feature>
<feature type="compositionally biased region" description="Polar residues" evidence="1">
    <location>
        <begin position="288"/>
        <end position="322"/>
    </location>
</feature>
<feature type="compositionally biased region" description="Polar residues" evidence="1">
    <location>
        <begin position="620"/>
        <end position="637"/>
    </location>
</feature>
<feature type="compositionally biased region" description="Basic and acidic residues" evidence="1">
    <location>
        <begin position="1235"/>
        <end position="1249"/>
    </location>
</feature>
<name>A0A553NTQ6_TIGCA</name>
<feature type="compositionally biased region" description="Acidic residues" evidence="1">
    <location>
        <begin position="1405"/>
        <end position="1421"/>
    </location>
</feature>
<protein>
    <recommendedName>
        <fullName evidence="5">Adhesive plaque matrix protein-like</fullName>
    </recommendedName>
</protein>
<keyword evidence="4" id="KW-1185">Reference proteome</keyword>